<evidence type="ECO:0000259" key="1">
    <source>
        <dbReference type="Pfam" id="PF12697"/>
    </source>
</evidence>
<dbReference type="Proteomes" id="UP000006695">
    <property type="component" value="Chromosome"/>
</dbReference>
<gene>
    <name evidence="2" type="ordered locus">Gura_1762</name>
</gene>
<keyword evidence="3" id="KW-1185">Reference proteome</keyword>
<evidence type="ECO:0000313" key="3">
    <source>
        <dbReference type="Proteomes" id="UP000006695"/>
    </source>
</evidence>
<dbReference type="InterPro" id="IPR000073">
    <property type="entry name" value="AB_hydrolase_1"/>
</dbReference>
<dbReference type="SUPFAM" id="SSF53474">
    <property type="entry name" value="alpha/beta-Hydrolases"/>
    <property type="match status" value="1"/>
</dbReference>
<evidence type="ECO:0000313" key="2">
    <source>
        <dbReference type="EMBL" id="ABQ25953.1"/>
    </source>
</evidence>
<accession>A5GEU8</accession>
<dbReference type="HOGENOM" id="CLU_075528_2_0_7"/>
<dbReference type="STRING" id="351605.Gura_1762"/>
<dbReference type="PANTHER" id="PTHR37946">
    <property type="entry name" value="SLL1969 PROTEIN"/>
    <property type="match status" value="1"/>
</dbReference>
<dbReference type="AlphaFoldDB" id="A5GEU8"/>
<proteinExistence type="predicted"/>
<dbReference type="Pfam" id="PF12697">
    <property type="entry name" value="Abhydrolase_6"/>
    <property type="match status" value="1"/>
</dbReference>
<name>A5GEU8_GEOUR</name>
<feature type="domain" description="AB hydrolase-1" evidence="1">
    <location>
        <begin position="13"/>
        <end position="140"/>
    </location>
</feature>
<sequence>MENRMRTGLPDTVILVHGLWMTGVELSLLGWRLKRCGFEVRYFRYRSWRGTLDEAALRLGKLVGKTAGERVHLVGHSLGGIVIARMFELSPPARAGNVAFLASPMGGSAFVTALFRCRIGRFILGRVIGEALMENRPFWSQGRDLLVIAGTLPLGFGVFFGVPSPHDGTIAEAETRVANAKSMRVRSSHMGMVISPGVAEILCKFFRGDD</sequence>
<dbReference type="RefSeq" id="WP_011938659.1">
    <property type="nucleotide sequence ID" value="NC_009483.1"/>
</dbReference>
<reference evidence="2 3" key="1">
    <citation type="submission" date="2007-05" db="EMBL/GenBank/DDBJ databases">
        <title>Complete sequence of Geobacter uraniireducens Rf4.</title>
        <authorList>
            <consortium name="US DOE Joint Genome Institute"/>
            <person name="Copeland A."/>
            <person name="Lucas S."/>
            <person name="Lapidus A."/>
            <person name="Barry K."/>
            <person name="Detter J.C."/>
            <person name="Glavina del Rio T."/>
            <person name="Hammon N."/>
            <person name="Israni S."/>
            <person name="Dalin E."/>
            <person name="Tice H."/>
            <person name="Pitluck S."/>
            <person name="Chertkov O."/>
            <person name="Brettin T."/>
            <person name="Bruce D."/>
            <person name="Han C."/>
            <person name="Schmutz J."/>
            <person name="Larimer F."/>
            <person name="Land M."/>
            <person name="Hauser L."/>
            <person name="Kyrpides N."/>
            <person name="Mikhailova N."/>
            <person name="Shelobolina E."/>
            <person name="Aklujkar M."/>
            <person name="Lovley D."/>
            <person name="Richardson P."/>
        </authorList>
    </citation>
    <scope>NUCLEOTIDE SEQUENCE [LARGE SCALE GENOMIC DNA]</scope>
    <source>
        <strain evidence="2 3">Rf4</strain>
    </source>
</reference>
<protein>
    <recommendedName>
        <fullName evidence="1">AB hydrolase-1 domain-containing protein</fullName>
    </recommendedName>
</protein>
<dbReference type="ESTHER" id="geour-a5geu8">
    <property type="family name" value="6_AlphaBeta_hydrolase"/>
</dbReference>
<dbReference type="PANTHER" id="PTHR37946:SF1">
    <property type="entry name" value="SLL1969 PROTEIN"/>
    <property type="match status" value="1"/>
</dbReference>
<dbReference type="KEGG" id="gur:Gura_1762"/>
<organism evidence="2 3">
    <name type="scientific">Geotalea uraniireducens (strain Rf4)</name>
    <name type="common">Geobacter uraniireducens</name>
    <dbReference type="NCBI Taxonomy" id="351605"/>
    <lineage>
        <taxon>Bacteria</taxon>
        <taxon>Pseudomonadati</taxon>
        <taxon>Thermodesulfobacteriota</taxon>
        <taxon>Desulfuromonadia</taxon>
        <taxon>Geobacterales</taxon>
        <taxon>Geobacteraceae</taxon>
        <taxon>Geotalea</taxon>
    </lineage>
</organism>
<dbReference type="Gene3D" id="3.40.50.1820">
    <property type="entry name" value="alpha/beta hydrolase"/>
    <property type="match status" value="1"/>
</dbReference>
<dbReference type="EMBL" id="CP000698">
    <property type="protein sequence ID" value="ABQ25953.1"/>
    <property type="molecule type" value="Genomic_DNA"/>
</dbReference>
<dbReference type="InterPro" id="IPR029058">
    <property type="entry name" value="AB_hydrolase_fold"/>
</dbReference>